<comment type="caution">
    <text evidence="1">The sequence shown here is derived from an EMBL/GenBank/DDBJ whole genome shotgun (WGS) entry which is preliminary data.</text>
</comment>
<evidence type="ECO:0008006" key="3">
    <source>
        <dbReference type="Google" id="ProtNLM"/>
    </source>
</evidence>
<evidence type="ECO:0000313" key="2">
    <source>
        <dbReference type="Proteomes" id="UP000480684"/>
    </source>
</evidence>
<dbReference type="SUPFAM" id="SSF53756">
    <property type="entry name" value="UDP-Glycosyltransferase/glycogen phosphorylase"/>
    <property type="match status" value="1"/>
</dbReference>
<keyword evidence="2" id="KW-1185">Reference proteome</keyword>
<evidence type="ECO:0000313" key="1">
    <source>
        <dbReference type="EMBL" id="NFV80977.1"/>
    </source>
</evidence>
<dbReference type="AlphaFoldDB" id="A0A7C9QUW2"/>
<dbReference type="RefSeq" id="WP_163680156.1">
    <property type="nucleotide sequence ID" value="NZ_JAAIYP010000038.1"/>
</dbReference>
<protein>
    <recommendedName>
        <fullName evidence="3">Glycosyltransferase family 1 protein</fullName>
    </recommendedName>
</protein>
<proteinExistence type="predicted"/>
<organism evidence="1 2">
    <name type="scientific">Magnetospirillum aberrantis SpK</name>
    <dbReference type="NCBI Taxonomy" id="908842"/>
    <lineage>
        <taxon>Bacteria</taxon>
        <taxon>Pseudomonadati</taxon>
        <taxon>Pseudomonadota</taxon>
        <taxon>Alphaproteobacteria</taxon>
        <taxon>Rhodospirillales</taxon>
        <taxon>Rhodospirillaceae</taxon>
        <taxon>Magnetospirillum</taxon>
    </lineage>
</organism>
<accession>A0A7C9QUW2</accession>
<name>A0A7C9QUW2_9PROT</name>
<dbReference type="EMBL" id="JAAIYP010000038">
    <property type="protein sequence ID" value="NFV80977.1"/>
    <property type="molecule type" value="Genomic_DNA"/>
</dbReference>
<gene>
    <name evidence="1" type="ORF">G4223_12740</name>
</gene>
<dbReference type="Proteomes" id="UP000480684">
    <property type="component" value="Unassembled WGS sequence"/>
</dbReference>
<reference evidence="1 2" key="1">
    <citation type="submission" date="2020-02" db="EMBL/GenBank/DDBJ databases">
        <authorList>
            <person name="Dziuba M."/>
            <person name="Kuznetsov B."/>
            <person name="Mardanov A."/>
            <person name="Ravin N."/>
            <person name="Grouzdev D."/>
        </authorList>
    </citation>
    <scope>NUCLEOTIDE SEQUENCE [LARGE SCALE GENOMIC DNA]</scope>
    <source>
        <strain evidence="1 2">SpK</strain>
    </source>
</reference>
<sequence length="381" mass="43307">MHTIWILSLEPIETRYTAQWFAGVPRQIAAHAEANGIVAQVHMDPMGFGQEAIDSGMLNIVNVPGDGGTQRASAGAFLNFATTNLWKNQQVNRFIGMVEAGLVRDGDKVLVTDAWHPGILQLAYMRNLLDVSWEISAIWHAGSYDPWDFLGRAITDKRWSYATERAMFWAIDRNFFTTSFHWGLFSRVLKIDDDEMGDHAAYSGYPNEYLWDELAPHRLPPEQRPNLILFPHRLAPEKQLDIFKDLAATLPQYEWVVCQEQALSKLQYHALLGQAKMSFSAALQETLGIAQAEATIAGAMPLSPRRLAYNEQYSAPFLYPSDWTANWEAYRANKDFLVSYIRTLMDDYDTPRMQAEIARQEQALKARYLTATPLYQHLVGA</sequence>